<dbReference type="PANTHER" id="PTHR46033:SF8">
    <property type="entry name" value="PROTEIN MAINTENANCE OF MERISTEMS-LIKE"/>
    <property type="match status" value="1"/>
</dbReference>
<dbReference type="STRING" id="3818.A0A445BDE6"/>
<evidence type="ECO:0000259" key="1">
    <source>
        <dbReference type="Pfam" id="PF10536"/>
    </source>
</evidence>
<dbReference type="InterPro" id="IPR044824">
    <property type="entry name" value="MAIN-like"/>
</dbReference>
<dbReference type="AlphaFoldDB" id="A0A445BDE6"/>
<dbReference type="EMBL" id="SDMP01000009">
    <property type="protein sequence ID" value="RYR36703.1"/>
    <property type="molecule type" value="Genomic_DNA"/>
</dbReference>
<reference evidence="2 3" key="1">
    <citation type="submission" date="2019-01" db="EMBL/GenBank/DDBJ databases">
        <title>Sequencing of cultivated peanut Arachis hypogaea provides insights into genome evolution and oil improvement.</title>
        <authorList>
            <person name="Chen X."/>
        </authorList>
    </citation>
    <scope>NUCLEOTIDE SEQUENCE [LARGE SCALE GENOMIC DNA]</scope>
    <source>
        <strain evidence="3">cv. Fuhuasheng</strain>
        <tissue evidence="2">Leaves</tissue>
    </source>
</reference>
<protein>
    <recommendedName>
        <fullName evidence="1">Aminotransferase-like plant mobile domain-containing protein</fullName>
    </recommendedName>
</protein>
<dbReference type="InterPro" id="IPR019557">
    <property type="entry name" value="AminoTfrase-like_pln_mobile"/>
</dbReference>
<accession>A0A445BDE6</accession>
<organism evidence="2 3">
    <name type="scientific">Arachis hypogaea</name>
    <name type="common">Peanut</name>
    <dbReference type="NCBI Taxonomy" id="3818"/>
    <lineage>
        <taxon>Eukaryota</taxon>
        <taxon>Viridiplantae</taxon>
        <taxon>Streptophyta</taxon>
        <taxon>Embryophyta</taxon>
        <taxon>Tracheophyta</taxon>
        <taxon>Spermatophyta</taxon>
        <taxon>Magnoliopsida</taxon>
        <taxon>eudicotyledons</taxon>
        <taxon>Gunneridae</taxon>
        <taxon>Pentapetalae</taxon>
        <taxon>rosids</taxon>
        <taxon>fabids</taxon>
        <taxon>Fabales</taxon>
        <taxon>Fabaceae</taxon>
        <taxon>Papilionoideae</taxon>
        <taxon>50 kb inversion clade</taxon>
        <taxon>dalbergioids sensu lato</taxon>
        <taxon>Dalbergieae</taxon>
        <taxon>Pterocarpus clade</taxon>
        <taxon>Arachis</taxon>
    </lineage>
</organism>
<feature type="domain" description="Aminotransferase-like plant mobile" evidence="1">
    <location>
        <begin position="13"/>
        <end position="127"/>
    </location>
</feature>
<name>A0A445BDE6_ARAHY</name>
<evidence type="ECO:0000313" key="3">
    <source>
        <dbReference type="Proteomes" id="UP000289738"/>
    </source>
</evidence>
<dbReference type="Proteomes" id="UP000289738">
    <property type="component" value="Chromosome A09"/>
</dbReference>
<keyword evidence="3" id="KW-1185">Reference proteome</keyword>
<comment type="caution">
    <text evidence="2">The sequence shown here is derived from an EMBL/GenBank/DDBJ whole genome shotgun (WGS) entry which is preliminary data.</text>
</comment>
<proteinExistence type="predicted"/>
<dbReference type="GO" id="GO:0010073">
    <property type="term" value="P:meristem maintenance"/>
    <property type="evidence" value="ECO:0007669"/>
    <property type="project" value="InterPro"/>
</dbReference>
<sequence length="393" mass="45644">MTQFGIVPTAADHKGSSVKLAWLRTLKRRMQLDIALGSQMYVKIHLFLLFGTNLFCDKSGMTFHWKFLPLLRNFSDIRGFSWESACLSHLYRALCQASRYDCKEVDGPLSLLCIWAWERLPFLAPVRLHPSFPLVYSHFGMFLQFVWNPYIPDHIENIVVPNDILQHRLMWSAVVPLISFECIKWHASDRVMWQFGLAQEVPGEATRLVESHNVVLTGPKNKDWRVEHSGYIMSWTNRLSSVLVGDPTLHHQASDRYMQWYTEAYGTHLRLTGYVPQPQPQAQPQPQPQPIIHPYQLPTSFPHQYPYTQPNPDPGPSFFSQLFPDSHSLHMPPYQGYYRPFMSQHVDIAAQSSNHQLYQWVAETETSQWVNDLFFNPQLQVQQSQPQPPTVNE</sequence>
<dbReference type="Pfam" id="PF10536">
    <property type="entry name" value="PMD"/>
    <property type="match status" value="2"/>
</dbReference>
<dbReference type="PANTHER" id="PTHR46033">
    <property type="entry name" value="PROTEIN MAIN-LIKE 2"/>
    <property type="match status" value="1"/>
</dbReference>
<evidence type="ECO:0000313" key="2">
    <source>
        <dbReference type="EMBL" id="RYR36703.1"/>
    </source>
</evidence>
<feature type="domain" description="Aminotransferase-like plant mobile" evidence="1">
    <location>
        <begin position="144"/>
        <end position="261"/>
    </location>
</feature>
<gene>
    <name evidence="2" type="ORF">Ahy_A09g041657</name>
</gene>